<dbReference type="EMBL" id="LJZR01000017">
    <property type="protein sequence ID" value="KPQ34719.1"/>
    <property type="molecule type" value="Genomic_DNA"/>
</dbReference>
<dbReference type="PANTHER" id="PTHR10720:SF0">
    <property type="entry name" value="HEME OXYGENASE"/>
    <property type="match status" value="1"/>
</dbReference>
<keyword evidence="3 5" id="KW-0408">Iron</keyword>
<dbReference type="Pfam" id="PF01126">
    <property type="entry name" value="Heme_oxygenase"/>
    <property type="match status" value="1"/>
</dbReference>
<dbReference type="AlphaFoldDB" id="A0A0P8BLY3"/>
<evidence type="ECO:0000313" key="6">
    <source>
        <dbReference type="EMBL" id="KPQ34719.1"/>
    </source>
</evidence>
<feature type="binding site" description="axial binding residue" evidence="5">
    <location>
        <position position="23"/>
    </location>
    <ligand>
        <name>heme b</name>
        <dbReference type="ChEBI" id="CHEBI:60344"/>
    </ligand>
    <ligandPart>
        <name>Fe</name>
        <dbReference type="ChEBI" id="CHEBI:18248"/>
    </ligandPart>
</feature>
<reference evidence="6 7" key="1">
    <citation type="submission" date="2015-09" db="EMBL/GenBank/DDBJ databases">
        <title>Identification and resolution of microdiversity through metagenomic sequencing of parallel consortia.</title>
        <authorList>
            <person name="Nelson W.C."/>
            <person name="Romine M.F."/>
            <person name="Lindemann S.R."/>
        </authorList>
    </citation>
    <scope>NUCLEOTIDE SEQUENCE [LARGE SCALE GENOMIC DNA]</scope>
    <source>
        <strain evidence="6">Ana</strain>
    </source>
</reference>
<dbReference type="PANTHER" id="PTHR10720">
    <property type="entry name" value="HEME OXYGENASE"/>
    <property type="match status" value="1"/>
</dbReference>
<evidence type="ECO:0000256" key="5">
    <source>
        <dbReference type="PIRSR" id="PIRSR000343-2"/>
    </source>
</evidence>
<dbReference type="GO" id="GO:0004392">
    <property type="term" value="F:heme oxygenase (decyclizing) activity"/>
    <property type="evidence" value="ECO:0007669"/>
    <property type="project" value="InterPro"/>
</dbReference>
<dbReference type="GO" id="GO:0046872">
    <property type="term" value="F:metal ion binding"/>
    <property type="evidence" value="ECO:0007669"/>
    <property type="project" value="UniProtKB-KW"/>
</dbReference>
<sequence length="253" mass="28459">MCAPTSMCPPLALCLREGTQQSHSLAENTVLMKCLRNGLISAEPLRQWMASLYFVYSALELEMYNHADHPVIGRIYFPRLERTLQLENDLAFYYGDNWRRQIQPSRKTIRYVMRLHAIANDQPALLAAHAYVRYMGDLSGGQGLRAKIRSALKLPEGLGTAFYEFEGLPTAETRRAFKGVYRDALNQLPVDTQLATQLIEEANLAFKLNCDVMHELASQVKATVSEATWELITHENLPGSTAHLPPPIELVSA</sequence>
<dbReference type="GO" id="GO:0020037">
    <property type="term" value="F:heme binding"/>
    <property type="evidence" value="ECO:0007669"/>
    <property type="project" value="TreeGrafter"/>
</dbReference>
<feature type="binding site" evidence="4">
    <location>
        <position position="131"/>
    </location>
    <ligand>
        <name>heme b</name>
        <dbReference type="ChEBI" id="CHEBI:60344"/>
    </ligand>
</feature>
<dbReference type="InterPro" id="IPR016053">
    <property type="entry name" value="Haem_Oase-like"/>
</dbReference>
<dbReference type="GO" id="GO:0042167">
    <property type="term" value="P:heme catabolic process"/>
    <property type="evidence" value="ECO:0007669"/>
    <property type="project" value="TreeGrafter"/>
</dbReference>
<gene>
    <name evidence="6" type="primary">hmuO</name>
    <name evidence="6" type="ORF">HLUCCA11_13410</name>
</gene>
<dbReference type="STRING" id="1666911.HLUCCA11_13410"/>
<accession>A0A0P8BLY3</accession>
<evidence type="ECO:0000313" key="7">
    <source>
        <dbReference type="Proteomes" id="UP000050465"/>
    </source>
</evidence>
<evidence type="ECO:0000256" key="3">
    <source>
        <dbReference type="ARBA" id="ARBA00023004"/>
    </source>
</evidence>
<feature type="binding site" evidence="4">
    <location>
        <position position="182"/>
    </location>
    <ligand>
        <name>heme b</name>
        <dbReference type="ChEBI" id="CHEBI:60344"/>
    </ligand>
</feature>
<keyword evidence="1 4" id="KW-0349">Heme</keyword>
<dbReference type="InterPro" id="IPR016084">
    <property type="entry name" value="Haem_Oase-like_multi-hlx"/>
</dbReference>
<dbReference type="SUPFAM" id="SSF48613">
    <property type="entry name" value="Heme oxygenase-like"/>
    <property type="match status" value="1"/>
</dbReference>
<protein>
    <submittedName>
        <fullName evidence="6">Heme oxygenase HmuO</fullName>
    </submittedName>
</protein>
<evidence type="ECO:0000256" key="1">
    <source>
        <dbReference type="ARBA" id="ARBA00022617"/>
    </source>
</evidence>
<evidence type="ECO:0000256" key="2">
    <source>
        <dbReference type="ARBA" id="ARBA00022723"/>
    </source>
</evidence>
<dbReference type="Gene3D" id="1.20.910.10">
    <property type="entry name" value="Heme oxygenase-like"/>
    <property type="match status" value="1"/>
</dbReference>
<dbReference type="GO" id="GO:0006788">
    <property type="term" value="P:heme oxidation"/>
    <property type="evidence" value="ECO:0007669"/>
    <property type="project" value="InterPro"/>
</dbReference>
<dbReference type="GO" id="GO:0006979">
    <property type="term" value="P:response to oxidative stress"/>
    <property type="evidence" value="ECO:0007669"/>
    <property type="project" value="TreeGrafter"/>
</dbReference>
<name>A0A0P8BLY3_9CYAN</name>
<keyword evidence="2 5" id="KW-0479">Metal-binding</keyword>
<dbReference type="InterPro" id="IPR002051">
    <property type="entry name" value="Haem_Oase"/>
</dbReference>
<dbReference type="PRINTS" id="PR00088">
    <property type="entry name" value="HAEMOXYGNASE"/>
</dbReference>
<organism evidence="6 7">
    <name type="scientific">Phormidesmis priestleyi Ana</name>
    <dbReference type="NCBI Taxonomy" id="1666911"/>
    <lineage>
        <taxon>Bacteria</taxon>
        <taxon>Bacillati</taxon>
        <taxon>Cyanobacteriota</taxon>
        <taxon>Cyanophyceae</taxon>
        <taxon>Leptolyngbyales</taxon>
        <taxon>Leptolyngbyaceae</taxon>
        <taxon>Phormidesmis</taxon>
    </lineage>
</organism>
<feature type="binding site" evidence="4">
    <location>
        <position position="16"/>
    </location>
    <ligand>
        <name>heme b</name>
        <dbReference type="ChEBI" id="CHEBI:60344"/>
    </ligand>
</feature>
<dbReference type="PATRIC" id="fig|1666911.3.peg.1449"/>
<comment type="caution">
    <text evidence="6">The sequence shown here is derived from an EMBL/GenBank/DDBJ whole genome shotgun (WGS) entry which is preliminary data.</text>
</comment>
<proteinExistence type="predicted"/>
<dbReference type="CDD" id="cd19165">
    <property type="entry name" value="HemeO"/>
    <property type="match status" value="1"/>
</dbReference>
<dbReference type="Proteomes" id="UP000050465">
    <property type="component" value="Unassembled WGS sequence"/>
</dbReference>
<evidence type="ECO:0000256" key="4">
    <source>
        <dbReference type="PIRSR" id="PIRSR000343-1"/>
    </source>
</evidence>
<dbReference type="PIRSF" id="PIRSF000343">
    <property type="entry name" value="Haem_Oase"/>
    <property type="match status" value="1"/>
</dbReference>